<dbReference type="GeneID" id="65344146"/>
<dbReference type="SUPFAM" id="SSF53850">
    <property type="entry name" value="Periplasmic binding protein-like II"/>
    <property type="match status" value="1"/>
</dbReference>
<dbReference type="InterPro" id="IPR000914">
    <property type="entry name" value="SBP_5_dom"/>
</dbReference>
<dbReference type="OrthoDB" id="7888869at2"/>
<dbReference type="RefSeq" id="WP_091279254.1">
    <property type="nucleotide sequence ID" value="NZ_JABAPH010000065.1"/>
</dbReference>
<comment type="subcellular location">
    <subcellularLocation>
        <location evidence="1">Cell envelope</location>
    </subcellularLocation>
</comment>
<keyword evidence="4 6" id="KW-0732">Signal</keyword>
<dbReference type="GO" id="GO:0015833">
    <property type="term" value="P:peptide transport"/>
    <property type="evidence" value="ECO:0007669"/>
    <property type="project" value="TreeGrafter"/>
</dbReference>
<feature type="signal peptide" evidence="6">
    <location>
        <begin position="1"/>
        <end position="29"/>
    </location>
</feature>
<dbReference type="Gene3D" id="3.10.105.10">
    <property type="entry name" value="Dipeptide-binding Protein, Domain 3"/>
    <property type="match status" value="1"/>
</dbReference>
<dbReference type="PANTHER" id="PTHR30290">
    <property type="entry name" value="PERIPLASMIC BINDING COMPONENT OF ABC TRANSPORTER"/>
    <property type="match status" value="1"/>
</dbReference>
<keyword evidence="9" id="KW-1185">Reference proteome</keyword>
<accession>A0A1H2LB29</accession>
<proteinExistence type="inferred from homology"/>
<evidence type="ECO:0000313" key="9">
    <source>
        <dbReference type="Proteomes" id="UP000214355"/>
    </source>
</evidence>
<name>A0A1H2LB29_9ACTO</name>
<evidence type="ECO:0000256" key="1">
    <source>
        <dbReference type="ARBA" id="ARBA00004196"/>
    </source>
</evidence>
<gene>
    <name evidence="8" type="ORF">SAMN04489737_0391</name>
</gene>
<evidence type="ECO:0000256" key="4">
    <source>
        <dbReference type="ARBA" id="ARBA00022729"/>
    </source>
</evidence>
<evidence type="ECO:0000256" key="6">
    <source>
        <dbReference type="SAM" id="SignalP"/>
    </source>
</evidence>
<dbReference type="GO" id="GO:1904680">
    <property type="term" value="F:peptide transmembrane transporter activity"/>
    <property type="evidence" value="ECO:0007669"/>
    <property type="project" value="TreeGrafter"/>
</dbReference>
<feature type="compositionally biased region" description="Polar residues" evidence="5">
    <location>
        <begin position="25"/>
        <end position="42"/>
    </location>
</feature>
<dbReference type="Pfam" id="PF00496">
    <property type="entry name" value="SBP_bac_5"/>
    <property type="match status" value="1"/>
</dbReference>
<dbReference type="InterPro" id="IPR030678">
    <property type="entry name" value="Peptide/Ni-bd"/>
</dbReference>
<evidence type="ECO:0000313" key="8">
    <source>
        <dbReference type="EMBL" id="SDU78250.1"/>
    </source>
</evidence>
<evidence type="ECO:0000256" key="2">
    <source>
        <dbReference type="ARBA" id="ARBA00005695"/>
    </source>
</evidence>
<dbReference type="InterPro" id="IPR039424">
    <property type="entry name" value="SBP_5"/>
</dbReference>
<dbReference type="CDD" id="cd08513">
    <property type="entry name" value="PBP2_thermophilic_Hb8_like"/>
    <property type="match status" value="1"/>
</dbReference>
<dbReference type="GO" id="GO:0030313">
    <property type="term" value="C:cell envelope"/>
    <property type="evidence" value="ECO:0007669"/>
    <property type="project" value="UniProtKB-SubCell"/>
</dbReference>
<dbReference type="AlphaFoldDB" id="A0A1H2LB29"/>
<dbReference type="Gene3D" id="3.40.190.10">
    <property type="entry name" value="Periplasmic binding protein-like II"/>
    <property type="match status" value="1"/>
</dbReference>
<evidence type="ECO:0000256" key="5">
    <source>
        <dbReference type="SAM" id="MobiDB-lite"/>
    </source>
</evidence>
<dbReference type="PROSITE" id="PS51257">
    <property type="entry name" value="PROKAR_LIPOPROTEIN"/>
    <property type="match status" value="1"/>
</dbReference>
<keyword evidence="3" id="KW-0813">Transport</keyword>
<dbReference type="STRING" id="131112.SAMN04489737_0391"/>
<feature type="chain" id="PRO_5039209628" evidence="6">
    <location>
        <begin position="30"/>
        <end position="602"/>
    </location>
</feature>
<organism evidence="8 9">
    <name type="scientific">Arcanobacterium phocae</name>
    <dbReference type="NCBI Taxonomy" id="131112"/>
    <lineage>
        <taxon>Bacteria</taxon>
        <taxon>Bacillati</taxon>
        <taxon>Actinomycetota</taxon>
        <taxon>Actinomycetes</taxon>
        <taxon>Actinomycetales</taxon>
        <taxon>Actinomycetaceae</taxon>
        <taxon>Arcanobacterium</taxon>
    </lineage>
</organism>
<sequence length="602" mass="66281">MRSFSRVAKIAAFTSAMLLMASCSGQPTANKPSDGGSAQPTGEIQEGGNVTVALRTPTWILPISAPGKTQGENGIFINMLYKGFFDYKLDADNEFNLDERSLAEEPKVSDDGLTYELKMKPSKWSDGEDITTRDVEFWWNILNANKEEWSGYRKGNFPDNVAEFKIIDDHTVSFTTTEVFNPGWFVDNQLGSVRPLPQHVWGKTSVDGEIGDYDRDVDGAKAIFAMLTEASKDLQSYATNPLWKVVNGPFQLDSFVPNGEVKLVANKQYTGSDKPKLDSVTLRPFTSDDAQFNVLRSGGIDYGYIPAGSINQRSTIESQGYVVEPWAGWSITYMPFNFANPKSGPIFKQKYVRQAMQMLIDQEAIAKTVWAGTATPTCGPVPQKPGAAGSTEGCAYKFDPAGAKKLLESHGWKINAGDVSICEKPGTGDEQCGEGVEKGAQLQFKMISQSGFPATTRMMTEINSRFSEVGIKLEIQEVPDSVAVSQKCAPGEACDWDLSFFGSQSSWYYPVYASGDRLFQTDAPVNLGSYSNPEADKLIEATLRAKDSKALKEYNDFLAEDLPVLWMPNPVAQISAWKKDLYGIGPQDPMLGMFPQDWAHTK</sequence>
<dbReference type="GO" id="GO:0042597">
    <property type="term" value="C:periplasmic space"/>
    <property type="evidence" value="ECO:0007669"/>
    <property type="project" value="UniProtKB-ARBA"/>
</dbReference>
<evidence type="ECO:0000259" key="7">
    <source>
        <dbReference type="Pfam" id="PF00496"/>
    </source>
</evidence>
<dbReference type="Proteomes" id="UP000214355">
    <property type="component" value="Chromosome I"/>
</dbReference>
<dbReference type="PIRSF" id="PIRSF002741">
    <property type="entry name" value="MppA"/>
    <property type="match status" value="1"/>
</dbReference>
<protein>
    <submittedName>
        <fullName evidence="8">Peptide/nickel transport system substrate-binding protein</fullName>
    </submittedName>
</protein>
<dbReference type="GO" id="GO:0043190">
    <property type="term" value="C:ATP-binding cassette (ABC) transporter complex"/>
    <property type="evidence" value="ECO:0007669"/>
    <property type="project" value="InterPro"/>
</dbReference>
<dbReference type="PANTHER" id="PTHR30290:SF10">
    <property type="entry name" value="PERIPLASMIC OLIGOPEPTIDE-BINDING PROTEIN-RELATED"/>
    <property type="match status" value="1"/>
</dbReference>
<evidence type="ECO:0000256" key="3">
    <source>
        <dbReference type="ARBA" id="ARBA00022448"/>
    </source>
</evidence>
<dbReference type="EMBL" id="LT629804">
    <property type="protein sequence ID" value="SDU78250.1"/>
    <property type="molecule type" value="Genomic_DNA"/>
</dbReference>
<comment type="similarity">
    <text evidence="2">Belongs to the bacterial solute-binding protein 5 family.</text>
</comment>
<feature type="domain" description="Solute-binding protein family 5" evidence="7">
    <location>
        <begin position="101"/>
        <end position="510"/>
    </location>
</feature>
<reference evidence="9" key="1">
    <citation type="submission" date="2016-10" db="EMBL/GenBank/DDBJ databases">
        <authorList>
            <person name="Varghese N."/>
            <person name="Submissions S."/>
        </authorList>
    </citation>
    <scope>NUCLEOTIDE SEQUENCE [LARGE SCALE GENOMIC DNA]</scope>
    <source>
        <strain evidence="9">DSM 10002</strain>
    </source>
</reference>
<feature type="region of interest" description="Disordered" evidence="5">
    <location>
        <begin position="25"/>
        <end position="44"/>
    </location>
</feature>